<keyword evidence="3" id="KW-0274">FAD</keyword>
<accession>A0ABQ2N9Z0</accession>
<dbReference type="InterPro" id="IPR051209">
    <property type="entry name" value="FAD-bind_Monooxygenase_sf"/>
</dbReference>
<dbReference type="GO" id="GO:0004497">
    <property type="term" value="F:monooxygenase activity"/>
    <property type="evidence" value="ECO:0007669"/>
    <property type="project" value="UniProtKB-KW"/>
</dbReference>
<dbReference type="Gene3D" id="3.50.50.60">
    <property type="entry name" value="FAD/NAD(P)-binding domain"/>
    <property type="match status" value="2"/>
</dbReference>
<reference evidence="6" key="1">
    <citation type="journal article" date="2019" name="Int. J. Syst. Evol. Microbiol.">
        <title>The Global Catalogue of Microorganisms (GCM) 10K type strain sequencing project: providing services to taxonomists for standard genome sequencing and annotation.</title>
        <authorList>
            <consortium name="The Broad Institute Genomics Platform"/>
            <consortium name="The Broad Institute Genome Sequencing Center for Infectious Disease"/>
            <person name="Wu L."/>
            <person name="Ma J."/>
        </authorList>
    </citation>
    <scope>NUCLEOTIDE SEQUENCE [LARGE SCALE GENOMIC DNA]</scope>
    <source>
        <strain evidence="6">CGMCC 4.7371</strain>
    </source>
</reference>
<evidence type="ECO:0000256" key="3">
    <source>
        <dbReference type="ARBA" id="ARBA00022827"/>
    </source>
</evidence>
<name>A0ABQ2N9Z0_9ACTN</name>
<dbReference type="InterPro" id="IPR020946">
    <property type="entry name" value="Flavin_mOase-like"/>
</dbReference>
<evidence type="ECO:0000256" key="2">
    <source>
        <dbReference type="ARBA" id="ARBA00022630"/>
    </source>
</evidence>
<protein>
    <submittedName>
        <fullName evidence="5">Baeyer-Villiger monooxygenase</fullName>
    </submittedName>
</protein>
<evidence type="ECO:0000313" key="6">
    <source>
        <dbReference type="Proteomes" id="UP000655410"/>
    </source>
</evidence>
<keyword evidence="6" id="KW-1185">Reference proteome</keyword>
<keyword evidence="2" id="KW-0285">Flavoprotein</keyword>
<sequence length="503" mass="55303">MTQHTEVDHLIVGAGFAGLCAAIKLDEAGETDLVVIEKDSDVGGTWHINTYPGAECDVPSQLYSYSFALNPDWSKVYSPQQEIWEYTKKVATEAGILDRVVLETAVLDATWDDGLKRWIVTVAPVNGKKKLTYAARTLISGSGGLSEPSLPDIKGIDSFAGETFHSARWNHDVSLEGKRVAVIGTGASAIQLVPEVQKVAAQVDVYQRTPNWIIPRNERRFTRVEKELFRRVPGVQRAVRAGVYATLEGRVPAFAKFPDLLKVVERQGKANIAKAIKDPELRAKVTPAYRAGCKRILVSNKWYPALASANVELVTDGIAEITPTGIVDTLGNTREIDVLVIATGFHVTDPPIAAHVTGRDGRTLAEVWSEKGMRAYKGTTVHGFPNLFQLVGPNTALGHSSMIFIIESQVRYVVEAARHLRRTGAVTVEPTLEAQDAWSDAIQERMKPTVWTTGGCASWYLDEFGHNTTLWPGQTFTFRHHLSRFDADKYVVDSAPTREAVTA</sequence>
<dbReference type="RefSeq" id="WP_188783933.1">
    <property type="nucleotide sequence ID" value="NZ_BMNI01000004.1"/>
</dbReference>
<dbReference type="PANTHER" id="PTHR42877:SF4">
    <property type="entry name" value="FAD_NAD(P)-BINDING DOMAIN-CONTAINING PROTEIN-RELATED"/>
    <property type="match status" value="1"/>
</dbReference>
<dbReference type="InterPro" id="IPR036188">
    <property type="entry name" value="FAD/NAD-bd_sf"/>
</dbReference>
<keyword evidence="5" id="KW-0503">Monooxygenase</keyword>
<proteinExistence type="inferred from homology"/>
<evidence type="ECO:0000256" key="1">
    <source>
        <dbReference type="ARBA" id="ARBA00010139"/>
    </source>
</evidence>
<comment type="caution">
    <text evidence="5">The sequence shown here is derived from an EMBL/GenBank/DDBJ whole genome shotgun (WGS) entry which is preliminary data.</text>
</comment>
<dbReference type="SUPFAM" id="SSF51905">
    <property type="entry name" value="FAD/NAD(P)-binding domain"/>
    <property type="match status" value="1"/>
</dbReference>
<comment type="similarity">
    <text evidence="1">Belongs to the FAD-binding monooxygenase family.</text>
</comment>
<gene>
    <name evidence="5" type="ORF">GCM10011584_20680</name>
</gene>
<keyword evidence="4" id="KW-0560">Oxidoreductase</keyword>
<dbReference type="EMBL" id="BMNI01000004">
    <property type="protein sequence ID" value="GGO89965.1"/>
    <property type="molecule type" value="Genomic_DNA"/>
</dbReference>
<dbReference type="PANTHER" id="PTHR42877">
    <property type="entry name" value="L-ORNITHINE N(5)-MONOOXYGENASE-RELATED"/>
    <property type="match status" value="1"/>
</dbReference>
<organism evidence="5 6">
    <name type="scientific">Nocardioides phosphati</name>
    <dbReference type="NCBI Taxonomy" id="1867775"/>
    <lineage>
        <taxon>Bacteria</taxon>
        <taxon>Bacillati</taxon>
        <taxon>Actinomycetota</taxon>
        <taxon>Actinomycetes</taxon>
        <taxon>Propionibacteriales</taxon>
        <taxon>Nocardioidaceae</taxon>
        <taxon>Nocardioides</taxon>
    </lineage>
</organism>
<dbReference type="Proteomes" id="UP000655410">
    <property type="component" value="Unassembled WGS sequence"/>
</dbReference>
<dbReference type="PRINTS" id="PR00411">
    <property type="entry name" value="PNDRDTASEI"/>
</dbReference>
<dbReference type="Pfam" id="PF00743">
    <property type="entry name" value="FMO-like"/>
    <property type="match status" value="1"/>
</dbReference>
<evidence type="ECO:0000256" key="4">
    <source>
        <dbReference type="ARBA" id="ARBA00023002"/>
    </source>
</evidence>
<evidence type="ECO:0000313" key="5">
    <source>
        <dbReference type="EMBL" id="GGO89965.1"/>
    </source>
</evidence>